<evidence type="ECO:0000313" key="4">
    <source>
        <dbReference type="Proteomes" id="UP000199214"/>
    </source>
</evidence>
<dbReference type="RefSeq" id="WP_177171613.1">
    <property type="nucleotide sequence ID" value="NZ_FNZZ01000003.1"/>
</dbReference>
<protein>
    <submittedName>
        <fullName evidence="3">Metallo-beta-lactamase class B</fullName>
    </submittedName>
</protein>
<dbReference type="InterPro" id="IPR036866">
    <property type="entry name" value="RibonucZ/Hydroxyglut_hydro"/>
</dbReference>
<proteinExistence type="predicted"/>
<dbReference type="Gene3D" id="3.60.15.10">
    <property type="entry name" value="Ribonuclease Z/Hydroxyacylglutathione hydrolase-like"/>
    <property type="match status" value="1"/>
</dbReference>
<organism evidence="3 4">
    <name type="scientific">Sphingomonas palmae</name>
    <dbReference type="NCBI Taxonomy" id="1855283"/>
    <lineage>
        <taxon>Bacteria</taxon>
        <taxon>Pseudomonadati</taxon>
        <taxon>Pseudomonadota</taxon>
        <taxon>Alphaproteobacteria</taxon>
        <taxon>Sphingomonadales</taxon>
        <taxon>Sphingomonadaceae</taxon>
        <taxon>Sphingomonas</taxon>
    </lineage>
</organism>
<keyword evidence="1" id="KW-0732">Signal</keyword>
<feature type="signal peptide" evidence="1">
    <location>
        <begin position="1"/>
        <end position="28"/>
    </location>
</feature>
<evidence type="ECO:0000313" key="3">
    <source>
        <dbReference type="EMBL" id="SEL39931.1"/>
    </source>
</evidence>
<gene>
    <name evidence="3" type="ORF">SAMN05216382_1961</name>
</gene>
<feature type="domain" description="Metallo-beta-lactamase" evidence="2">
    <location>
        <begin position="56"/>
        <end position="244"/>
    </location>
</feature>
<dbReference type="EMBL" id="FNZZ01000003">
    <property type="protein sequence ID" value="SEL39931.1"/>
    <property type="molecule type" value="Genomic_DNA"/>
</dbReference>
<sequence length="288" mass="30580">MSATAVKNLLRRAVIAGTTLAVPTLASAATPNPPAWTRPASPIHLVGPIWYVGTEGLASYLIRTRDGAILLDATMAENVPAIERNIRAVGLSLDRVRLLLVSHAHFDHAAGDAAMAHDTGARVIAGVGDVAALESGIPPGETSYGVIRFPAVKVARAVRDGERVTLGGVTLRAIATPGHTPGCTSWSARVVERGRPLTVLFPCSVSVAGNRLIGNRRYPGIVADLRASIARLAREPTNVVLPFHPEQADVRRRAAEHRLVAPALLPALMRTASTDFERELARQAKEAR</sequence>
<evidence type="ECO:0000256" key="1">
    <source>
        <dbReference type="SAM" id="SignalP"/>
    </source>
</evidence>
<dbReference type="SMART" id="SM00849">
    <property type="entry name" value="Lactamase_B"/>
    <property type="match status" value="1"/>
</dbReference>
<dbReference type="NCBIfam" id="NF033105">
    <property type="entry name" value="bla_subclass_B3"/>
    <property type="match status" value="1"/>
</dbReference>
<keyword evidence="4" id="KW-1185">Reference proteome</keyword>
<name>A0A1H7PVK4_9SPHN</name>
<feature type="chain" id="PRO_5011468458" evidence="1">
    <location>
        <begin position="29"/>
        <end position="288"/>
    </location>
</feature>
<dbReference type="Pfam" id="PF00753">
    <property type="entry name" value="Lactamase_B"/>
    <property type="match status" value="1"/>
</dbReference>
<dbReference type="InterPro" id="IPR050855">
    <property type="entry name" value="NDM-1-like"/>
</dbReference>
<dbReference type="SUPFAM" id="SSF56281">
    <property type="entry name" value="Metallo-hydrolase/oxidoreductase"/>
    <property type="match status" value="1"/>
</dbReference>
<reference evidence="4" key="1">
    <citation type="submission" date="2016-10" db="EMBL/GenBank/DDBJ databases">
        <authorList>
            <person name="Varghese N."/>
            <person name="Submissions S."/>
        </authorList>
    </citation>
    <scope>NUCLEOTIDE SEQUENCE [LARGE SCALE GENOMIC DNA]</scope>
    <source>
        <strain evidence="4">JS21-1</strain>
    </source>
</reference>
<dbReference type="InterPro" id="IPR001279">
    <property type="entry name" value="Metallo-B-lactamas"/>
</dbReference>
<dbReference type="AlphaFoldDB" id="A0A1H7PVK4"/>
<dbReference type="Proteomes" id="UP000199214">
    <property type="component" value="Unassembled WGS sequence"/>
</dbReference>
<dbReference type="STRING" id="1855283.SAMN05216382_1961"/>
<evidence type="ECO:0000259" key="2">
    <source>
        <dbReference type="SMART" id="SM00849"/>
    </source>
</evidence>
<dbReference type="PANTHER" id="PTHR42951:SF17">
    <property type="entry name" value="METALLO-BETA-LACTAMASE DOMAIN-CONTAINING PROTEIN"/>
    <property type="match status" value="1"/>
</dbReference>
<dbReference type="PANTHER" id="PTHR42951">
    <property type="entry name" value="METALLO-BETA-LACTAMASE DOMAIN-CONTAINING"/>
    <property type="match status" value="1"/>
</dbReference>
<accession>A0A1H7PVK4</accession>